<keyword evidence="2" id="KW-1133">Transmembrane helix</keyword>
<keyword evidence="2" id="KW-0812">Transmembrane</keyword>
<accession>A0ABS1J1Y3</accession>
<feature type="region of interest" description="Disordered" evidence="1">
    <location>
        <begin position="449"/>
        <end position="469"/>
    </location>
</feature>
<keyword evidence="4" id="KW-1185">Reference proteome</keyword>
<organism evidence="3 4">
    <name type="scientific">Catonella massiliensis</name>
    <dbReference type="NCBI Taxonomy" id="2799636"/>
    <lineage>
        <taxon>Bacteria</taxon>
        <taxon>Bacillati</taxon>
        <taxon>Bacillota</taxon>
        <taxon>Clostridia</taxon>
        <taxon>Lachnospirales</taxon>
        <taxon>Lachnospiraceae</taxon>
        <taxon>Catonella</taxon>
    </lineage>
</organism>
<feature type="transmembrane region" description="Helical" evidence="2">
    <location>
        <begin position="6"/>
        <end position="25"/>
    </location>
</feature>
<feature type="region of interest" description="Disordered" evidence="1">
    <location>
        <begin position="246"/>
        <end position="426"/>
    </location>
</feature>
<feature type="region of interest" description="Disordered" evidence="1">
    <location>
        <begin position="481"/>
        <end position="505"/>
    </location>
</feature>
<evidence type="ECO:0000313" key="4">
    <source>
        <dbReference type="Proteomes" id="UP000604730"/>
    </source>
</evidence>
<proteinExistence type="predicted"/>
<comment type="caution">
    <text evidence="3">The sequence shown here is derived from an EMBL/GenBank/DDBJ whole genome shotgun (WGS) entry which is preliminary data.</text>
</comment>
<feature type="compositionally biased region" description="Low complexity" evidence="1">
    <location>
        <begin position="309"/>
        <end position="320"/>
    </location>
</feature>
<feature type="transmembrane region" description="Helical" evidence="2">
    <location>
        <begin position="30"/>
        <end position="49"/>
    </location>
</feature>
<evidence type="ECO:0000256" key="1">
    <source>
        <dbReference type="SAM" id="MobiDB-lite"/>
    </source>
</evidence>
<evidence type="ECO:0000313" key="3">
    <source>
        <dbReference type="EMBL" id="MBK5898173.1"/>
    </source>
</evidence>
<feature type="compositionally biased region" description="Low complexity" evidence="1">
    <location>
        <begin position="267"/>
        <end position="282"/>
    </location>
</feature>
<sequence>MKKNKLIPFSLLFIALVFLELFCIVKYSDVYYFPLCVGLTLIGSAYLLLTEIDNVVTTFLKNKEKASMPDEDTIARREEASKIAKATYVLEKRILNLLDERILSPEENMENLSTLEGEIVHAIKASIKYGRDNTNHLSEVIAEASTAADYEDILAKLDELILVLKNNQIVPSTVQSPVQQVNYEEVPVEPIMTEAETAVEEPIIEAVDMPEFVDTLTAETTSEEPGATEIEPEFASELEPEPVAGANAVSEPSTAPVDSDPNKPMSPDEIAALIAAAEAESAPEPEPAPAPVATAPVDSDPNKPMSPDEIAALIAAAEAQSEPEIEAAPEPTPTAPIDSDPNKPMSPEDIAALIAATEAQSEPEIEVAPEPAPTAPVDSDPNKPMSPEDIAALIAATEAQSEPEIEAAPEPAPTAPVDSDPNKPMSPEDIAALIAAAEAQSEPEIEIESTLEPVAQVDSDPNKPMSPEEIEALIAATESGAAVEIEPTPEPATPVVDDPNKQMSPEDIAALFASSNLELEPEPSAAKPKTAIEALSKHEPSPASDDPNKPMSPDDIAALIASLGQ</sequence>
<protein>
    <submittedName>
        <fullName evidence="3">Uncharacterized protein</fullName>
    </submittedName>
</protein>
<dbReference type="Proteomes" id="UP000604730">
    <property type="component" value="Unassembled WGS sequence"/>
</dbReference>
<evidence type="ECO:0000256" key="2">
    <source>
        <dbReference type="SAM" id="Phobius"/>
    </source>
</evidence>
<keyword evidence="2" id="KW-0472">Membrane</keyword>
<dbReference type="EMBL" id="JAEPRJ010000001">
    <property type="protein sequence ID" value="MBK5898173.1"/>
    <property type="molecule type" value="Genomic_DNA"/>
</dbReference>
<feature type="region of interest" description="Disordered" evidence="1">
    <location>
        <begin position="519"/>
        <end position="555"/>
    </location>
</feature>
<reference evidence="3 4" key="1">
    <citation type="submission" date="2021-01" db="EMBL/GenBank/DDBJ databases">
        <title>Isolation and description of Catonella massiliensis sp. nov., a novel Catonella species, isolated from a stable periodontitis subject.</title>
        <authorList>
            <person name="Antezack A."/>
            <person name="Boxberger M."/>
            <person name="La Scola B."/>
            <person name="Monnet-Corti V."/>
        </authorList>
    </citation>
    <scope>NUCLEOTIDE SEQUENCE [LARGE SCALE GENOMIC DNA]</scope>
    <source>
        <strain evidence="3 4">Marseille-Q4567</strain>
    </source>
</reference>
<name>A0ABS1J1Y3_9FIRM</name>
<gene>
    <name evidence="3" type="ORF">JJN12_10355</name>
</gene>
<dbReference type="RefSeq" id="WP_208429608.1">
    <property type="nucleotide sequence ID" value="NZ_JAEPRJ010000001.1"/>
</dbReference>